<evidence type="ECO:0000313" key="1">
    <source>
        <dbReference type="EMBL" id="KFB47616.1"/>
    </source>
</evidence>
<sequence length="115" mass="12161">MAVTKVLPGFLARDGKEVNEVTRGVITIALPSEAEAGATPFSRKPSCNVGLGRLSPRSNILMAAKWAPTELIAGERMLNSSPVPARDGSVESFFLLAVLRLNHAGDTTCGIREGK</sequence>
<dbReference type="EMBL" id="KE525331">
    <property type="protein sequence ID" value="KFB47616.1"/>
    <property type="molecule type" value="Genomic_DNA"/>
</dbReference>
<name>A0A084WBM2_ANOSI</name>
<dbReference type="Proteomes" id="UP000030765">
    <property type="component" value="Unassembled WGS sequence"/>
</dbReference>
<dbReference type="EMBL" id="ATLV01022371">
    <property type="status" value="NOT_ANNOTATED_CDS"/>
    <property type="molecule type" value="Genomic_DNA"/>
</dbReference>
<dbReference type="EnsemblMetazoa" id="ASIC015588-RA">
    <property type="protein sequence ID" value="ASIC015588-PA"/>
    <property type="gene ID" value="ASIC015588"/>
</dbReference>
<dbReference type="VEuPathDB" id="VectorBase:ASIC015588"/>
<gene>
    <name evidence="1" type="ORF">ZHAS_00015588</name>
</gene>
<accession>A0A084WBM2</accession>
<reference evidence="2" key="2">
    <citation type="submission" date="2020-05" db="UniProtKB">
        <authorList>
            <consortium name="EnsemblMetazoa"/>
        </authorList>
    </citation>
    <scope>IDENTIFICATION</scope>
</reference>
<dbReference type="AlphaFoldDB" id="A0A084WBM2"/>
<keyword evidence="3" id="KW-1185">Reference proteome</keyword>
<reference evidence="1 3" key="1">
    <citation type="journal article" date="2014" name="BMC Genomics">
        <title>Genome sequence of Anopheles sinensis provides insight into genetics basis of mosquito competence for malaria parasites.</title>
        <authorList>
            <person name="Zhou D."/>
            <person name="Zhang D."/>
            <person name="Ding G."/>
            <person name="Shi L."/>
            <person name="Hou Q."/>
            <person name="Ye Y."/>
            <person name="Xu Y."/>
            <person name="Zhou H."/>
            <person name="Xiong C."/>
            <person name="Li S."/>
            <person name="Yu J."/>
            <person name="Hong S."/>
            <person name="Yu X."/>
            <person name="Zou P."/>
            <person name="Chen C."/>
            <person name="Chang X."/>
            <person name="Wang W."/>
            <person name="Lv Y."/>
            <person name="Sun Y."/>
            <person name="Ma L."/>
            <person name="Shen B."/>
            <person name="Zhu C."/>
        </authorList>
    </citation>
    <scope>NUCLEOTIDE SEQUENCE [LARGE SCALE GENOMIC DNA]</scope>
</reference>
<proteinExistence type="predicted"/>
<evidence type="ECO:0000313" key="2">
    <source>
        <dbReference type="EnsemblMetazoa" id="ASIC015588-PA"/>
    </source>
</evidence>
<organism evidence="1">
    <name type="scientific">Anopheles sinensis</name>
    <name type="common">Mosquito</name>
    <dbReference type="NCBI Taxonomy" id="74873"/>
    <lineage>
        <taxon>Eukaryota</taxon>
        <taxon>Metazoa</taxon>
        <taxon>Ecdysozoa</taxon>
        <taxon>Arthropoda</taxon>
        <taxon>Hexapoda</taxon>
        <taxon>Insecta</taxon>
        <taxon>Pterygota</taxon>
        <taxon>Neoptera</taxon>
        <taxon>Endopterygota</taxon>
        <taxon>Diptera</taxon>
        <taxon>Nematocera</taxon>
        <taxon>Culicoidea</taxon>
        <taxon>Culicidae</taxon>
        <taxon>Anophelinae</taxon>
        <taxon>Anopheles</taxon>
    </lineage>
</organism>
<evidence type="ECO:0000313" key="3">
    <source>
        <dbReference type="Proteomes" id="UP000030765"/>
    </source>
</evidence>
<protein>
    <submittedName>
        <fullName evidence="1 2">Uncharacterized protein</fullName>
    </submittedName>
</protein>